<reference evidence="2" key="1">
    <citation type="submission" date="2020-08" db="EMBL/GenBank/DDBJ databases">
        <title>Multicomponent nature underlies the extraordinary mechanical properties of spider dragline silk.</title>
        <authorList>
            <person name="Kono N."/>
            <person name="Nakamura H."/>
            <person name="Mori M."/>
            <person name="Yoshida Y."/>
            <person name="Ohtoshi R."/>
            <person name="Malay A.D."/>
            <person name="Moran D.A.P."/>
            <person name="Tomita M."/>
            <person name="Numata K."/>
            <person name="Arakawa K."/>
        </authorList>
    </citation>
    <scope>NUCLEOTIDE SEQUENCE</scope>
</reference>
<sequence length="171" mass="20167">MDVNKEKIRYILLFFFNKGEYASQMAEIVNGVYGADTVTTNYVQFWFHCIFYVKEAPRTGRPIVKNVDEITEIFEVDWHDNARPHSSVTTPQKLRDLAPRNYHVFLEFGHFLSDKKLASREDCENRLLEFSANRDQDFYERGIMKLLLKWQQIIEQNGAYGPKSNNPKHVK</sequence>
<dbReference type="GO" id="GO:0005634">
    <property type="term" value="C:nucleus"/>
    <property type="evidence" value="ECO:0007669"/>
    <property type="project" value="TreeGrafter"/>
</dbReference>
<keyword evidence="3" id="KW-1185">Reference proteome</keyword>
<dbReference type="GO" id="GO:0044774">
    <property type="term" value="P:mitotic DNA integrity checkpoint signaling"/>
    <property type="evidence" value="ECO:0007669"/>
    <property type="project" value="TreeGrafter"/>
</dbReference>
<dbReference type="PANTHER" id="PTHR46060">
    <property type="entry name" value="MARINER MOS1 TRANSPOSASE-LIKE PROTEIN"/>
    <property type="match status" value="1"/>
</dbReference>
<dbReference type="Gene3D" id="3.30.420.10">
    <property type="entry name" value="Ribonuclease H-like superfamily/Ribonuclease H"/>
    <property type="match status" value="1"/>
</dbReference>
<dbReference type="GO" id="GO:0000793">
    <property type="term" value="C:condensed chromosome"/>
    <property type="evidence" value="ECO:0007669"/>
    <property type="project" value="TreeGrafter"/>
</dbReference>
<name>A0A8X6QZF7_NEPPI</name>
<dbReference type="Proteomes" id="UP000887013">
    <property type="component" value="Unassembled WGS sequence"/>
</dbReference>
<evidence type="ECO:0000313" key="2">
    <source>
        <dbReference type="EMBL" id="GFU38664.1"/>
    </source>
</evidence>
<organism evidence="2 3">
    <name type="scientific">Nephila pilipes</name>
    <name type="common">Giant wood spider</name>
    <name type="synonym">Nephila maculata</name>
    <dbReference type="NCBI Taxonomy" id="299642"/>
    <lineage>
        <taxon>Eukaryota</taxon>
        <taxon>Metazoa</taxon>
        <taxon>Ecdysozoa</taxon>
        <taxon>Arthropoda</taxon>
        <taxon>Chelicerata</taxon>
        <taxon>Arachnida</taxon>
        <taxon>Araneae</taxon>
        <taxon>Araneomorphae</taxon>
        <taxon>Entelegynae</taxon>
        <taxon>Araneoidea</taxon>
        <taxon>Nephilidae</taxon>
        <taxon>Nephila</taxon>
    </lineage>
</organism>
<gene>
    <name evidence="2" type="primary">NCL1_63473</name>
    <name evidence="2" type="ORF">NPIL_99421</name>
</gene>
<dbReference type="PANTHER" id="PTHR46060:SF2">
    <property type="entry name" value="HISTONE-LYSINE N-METHYLTRANSFERASE SETMAR"/>
    <property type="match status" value="1"/>
</dbReference>
<dbReference type="GO" id="GO:0006303">
    <property type="term" value="P:double-strand break repair via nonhomologous end joining"/>
    <property type="evidence" value="ECO:0007669"/>
    <property type="project" value="TreeGrafter"/>
</dbReference>
<evidence type="ECO:0000259" key="1">
    <source>
        <dbReference type="Pfam" id="PF17906"/>
    </source>
</evidence>
<dbReference type="AlphaFoldDB" id="A0A8X6QZF7"/>
<comment type="caution">
    <text evidence="2">The sequence shown here is derived from an EMBL/GenBank/DDBJ whole genome shotgun (WGS) entry which is preliminary data.</text>
</comment>
<dbReference type="Pfam" id="PF17906">
    <property type="entry name" value="HTH_48"/>
    <property type="match status" value="1"/>
</dbReference>
<dbReference type="Gene3D" id="1.10.10.1450">
    <property type="match status" value="1"/>
</dbReference>
<proteinExistence type="predicted"/>
<dbReference type="GO" id="GO:0046975">
    <property type="term" value="F:histone H3K36 methyltransferase activity"/>
    <property type="evidence" value="ECO:0007669"/>
    <property type="project" value="TreeGrafter"/>
</dbReference>
<feature type="domain" description="Mos1 transposase HTH" evidence="1">
    <location>
        <begin position="5"/>
        <end position="48"/>
    </location>
</feature>
<dbReference type="GO" id="GO:0015074">
    <property type="term" value="P:DNA integration"/>
    <property type="evidence" value="ECO:0007669"/>
    <property type="project" value="TreeGrafter"/>
</dbReference>
<protein>
    <submittedName>
        <fullName evidence="2">Histone-lysine N-methyltransferase SETMAR</fullName>
    </submittedName>
</protein>
<dbReference type="GO" id="GO:0003697">
    <property type="term" value="F:single-stranded DNA binding"/>
    <property type="evidence" value="ECO:0007669"/>
    <property type="project" value="TreeGrafter"/>
</dbReference>
<dbReference type="GO" id="GO:0000014">
    <property type="term" value="F:single-stranded DNA endodeoxyribonuclease activity"/>
    <property type="evidence" value="ECO:0007669"/>
    <property type="project" value="TreeGrafter"/>
</dbReference>
<dbReference type="EMBL" id="BMAW01035170">
    <property type="protein sequence ID" value="GFU38664.1"/>
    <property type="molecule type" value="Genomic_DNA"/>
</dbReference>
<dbReference type="GO" id="GO:0042800">
    <property type="term" value="F:histone H3K4 methyltransferase activity"/>
    <property type="evidence" value="ECO:0007669"/>
    <property type="project" value="TreeGrafter"/>
</dbReference>
<dbReference type="GO" id="GO:0031297">
    <property type="term" value="P:replication fork processing"/>
    <property type="evidence" value="ECO:0007669"/>
    <property type="project" value="TreeGrafter"/>
</dbReference>
<dbReference type="GO" id="GO:0044547">
    <property type="term" value="F:DNA topoisomerase binding"/>
    <property type="evidence" value="ECO:0007669"/>
    <property type="project" value="TreeGrafter"/>
</dbReference>
<evidence type="ECO:0000313" key="3">
    <source>
        <dbReference type="Proteomes" id="UP000887013"/>
    </source>
</evidence>
<dbReference type="InterPro" id="IPR052709">
    <property type="entry name" value="Transposase-MT_Hybrid"/>
</dbReference>
<dbReference type="OrthoDB" id="6435573at2759"/>
<dbReference type="InterPro" id="IPR036397">
    <property type="entry name" value="RNaseH_sf"/>
</dbReference>
<accession>A0A8X6QZF7</accession>
<dbReference type="GO" id="GO:0003690">
    <property type="term" value="F:double-stranded DNA binding"/>
    <property type="evidence" value="ECO:0007669"/>
    <property type="project" value="TreeGrafter"/>
</dbReference>
<dbReference type="InterPro" id="IPR041426">
    <property type="entry name" value="Mos1_HTH"/>
</dbReference>
<dbReference type="GO" id="GO:0000729">
    <property type="term" value="P:DNA double-strand break processing"/>
    <property type="evidence" value="ECO:0007669"/>
    <property type="project" value="TreeGrafter"/>
</dbReference>
<dbReference type="GO" id="GO:0035861">
    <property type="term" value="C:site of double-strand break"/>
    <property type="evidence" value="ECO:0007669"/>
    <property type="project" value="TreeGrafter"/>
</dbReference>